<evidence type="ECO:0000313" key="14">
    <source>
        <dbReference type="Proteomes" id="UP000565262"/>
    </source>
</evidence>
<dbReference type="Pfam" id="PF04324">
    <property type="entry name" value="Fer2_BFD"/>
    <property type="match status" value="1"/>
</dbReference>
<evidence type="ECO:0000313" key="13">
    <source>
        <dbReference type="EMBL" id="MBB1486503.1"/>
    </source>
</evidence>
<dbReference type="GO" id="GO:0051537">
    <property type="term" value="F:2 iron, 2 sulfur cluster binding"/>
    <property type="evidence" value="ECO:0007669"/>
    <property type="project" value="UniProtKB-KW"/>
</dbReference>
<feature type="domain" description="NIF system FeS cluster assembly NifU N-terminal" evidence="11">
    <location>
        <begin position="4"/>
        <end position="124"/>
    </location>
</feature>
<dbReference type="EMBL" id="JACJFM010000007">
    <property type="protein sequence ID" value="MBB1486503.1"/>
    <property type="molecule type" value="Genomic_DNA"/>
</dbReference>
<dbReference type="InterPro" id="IPR002871">
    <property type="entry name" value="NIF_FeS_clus_asmbl_NifU_N"/>
</dbReference>
<comment type="similarity">
    <text evidence="1">Belongs to the NifU family.</text>
</comment>
<dbReference type="Gene3D" id="3.30.300.130">
    <property type="entry name" value="Fe-S cluster assembly (FSCA)"/>
    <property type="match status" value="1"/>
</dbReference>
<accession>A0A839IM79</accession>
<evidence type="ECO:0000256" key="6">
    <source>
        <dbReference type="ARBA" id="ARBA00023014"/>
    </source>
</evidence>
<evidence type="ECO:0000259" key="12">
    <source>
        <dbReference type="Pfam" id="PF04324"/>
    </source>
</evidence>
<dbReference type="InterPro" id="IPR010238">
    <property type="entry name" value="NIF_FeS_clus_asmbl_NifU"/>
</dbReference>
<reference evidence="13 14" key="1">
    <citation type="submission" date="2020-08" db="EMBL/GenBank/DDBJ databases">
        <title>Oceanospirillum sp. nov. isolated from marine sediment.</title>
        <authorList>
            <person name="Ji X."/>
        </authorList>
    </citation>
    <scope>NUCLEOTIDE SEQUENCE [LARGE SCALE GENOMIC DNA]</scope>
    <source>
        <strain evidence="13 14">D5</strain>
    </source>
</reference>
<dbReference type="SUPFAM" id="SSF117916">
    <property type="entry name" value="Fe-S cluster assembly (FSCA) domain-like"/>
    <property type="match status" value="1"/>
</dbReference>
<dbReference type="InterPro" id="IPR034904">
    <property type="entry name" value="FSCA_dom_sf"/>
</dbReference>
<protein>
    <recommendedName>
        <fullName evidence="2">Nitrogen fixation protein NifU</fullName>
    </recommendedName>
</protein>
<feature type="binding site" evidence="9">
    <location>
        <position position="139"/>
    </location>
    <ligand>
        <name>[2Fe-2S] cluster</name>
        <dbReference type="ChEBI" id="CHEBI:190135"/>
    </ligand>
</feature>
<feature type="binding site" evidence="9">
    <location>
        <position position="106"/>
    </location>
    <ligand>
        <name>Fe cation</name>
        <dbReference type="ChEBI" id="CHEBI:24875"/>
    </ligand>
</feature>
<keyword evidence="6 9" id="KW-0411">Iron-sulfur</keyword>
<evidence type="ECO:0000256" key="7">
    <source>
        <dbReference type="ARBA" id="ARBA00023231"/>
    </source>
</evidence>
<proteinExistence type="inferred from homology"/>
<feature type="binding site" evidence="9">
    <location>
        <position position="35"/>
    </location>
    <ligand>
        <name>Fe cation</name>
        <dbReference type="ChEBI" id="CHEBI:24875"/>
    </ligand>
</feature>
<dbReference type="Gene3D" id="3.90.1010.10">
    <property type="match status" value="1"/>
</dbReference>
<dbReference type="InterPro" id="IPR007419">
    <property type="entry name" value="BFD-like_2Fe2S-bd_dom"/>
</dbReference>
<dbReference type="InterPro" id="IPR016217">
    <property type="entry name" value="N_fixation_NifU"/>
</dbReference>
<evidence type="ECO:0000259" key="10">
    <source>
        <dbReference type="Pfam" id="PF01106"/>
    </source>
</evidence>
<dbReference type="PANTHER" id="PTHR10093">
    <property type="entry name" value="IRON-SULFUR CLUSTER ASSEMBLY ENZYME NIFU HOMOLOG"/>
    <property type="match status" value="1"/>
</dbReference>
<comment type="cofactor">
    <cofactor evidence="8">
        <name>[2Fe-2S] cluster</name>
        <dbReference type="ChEBI" id="CHEBI:190135"/>
    </cofactor>
</comment>
<dbReference type="InterPro" id="IPR001075">
    <property type="entry name" value="NIF_FeS_clus_asmbl_NifU_C"/>
</dbReference>
<dbReference type="CDD" id="cd19947">
    <property type="entry name" value="NifU_Fer2_BFD-like"/>
    <property type="match status" value="1"/>
</dbReference>
<sequence length="351" mass="37690">MWNYSEKVQEHFFNPRNAGELEEANGIGDVGSLSCGDALRLMLKVDPDTETILDARFQTFGCGSAIASSSALTEIIKGKTLDEALAVSNQDIADYLDGLPPEKMHCSVMGREALQAAVANYKGEEWSDDHEEGALVCKCFAIDEVMIEDTIRANHLSTVQDVTHYTKAGGGCSACHEGIEDILNRVLAERGEAPVGSNLQPSDSRSEGHIIPDDQVSGVWVSSSAGEKAMTAADVAADAMAALSQIELPDTPVVPDTAPVTGNTAKPVMNNLQRMRRIEAVIERVRPQLQRDHGDVELIDIDGSNIHIRLTGACTNCQLASMTLSGIQQQMMEELGEFVKLIPVKSAAVGV</sequence>
<gene>
    <name evidence="13" type="primary">nifU</name>
    <name evidence="13" type="ORF">H4O21_07755</name>
</gene>
<dbReference type="AlphaFoldDB" id="A0A839IM79"/>
<dbReference type="CDD" id="cd06664">
    <property type="entry name" value="IscU_like"/>
    <property type="match status" value="1"/>
</dbReference>
<evidence type="ECO:0000256" key="3">
    <source>
        <dbReference type="ARBA" id="ARBA00022714"/>
    </source>
</evidence>
<keyword evidence="5 9" id="KW-0408">Iron</keyword>
<evidence type="ECO:0000256" key="9">
    <source>
        <dbReference type="PIRSR" id="PIRSR000375-1"/>
    </source>
</evidence>
<evidence type="ECO:0000256" key="2">
    <source>
        <dbReference type="ARBA" id="ARBA00015278"/>
    </source>
</evidence>
<feature type="binding site" evidence="9">
    <location>
        <position position="175"/>
    </location>
    <ligand>
        <name>[2Fe-2S] cluster</name>
        <dbReference type="ChEBI" id="CHEBI:190135"/>
    </ligand>
</feature>
<evidence type="ECO:0000256" key="4">
    <source>
        <dbReference type="ARBA" id="ARBA00022723"/>
    </source>
</evidence>
<name>A0A839IM79_9GAMM</name>
<evidence type="ECO:0000259" key="11">
    <source>
        <dbReference type="Pfam" id="PF01592"/>
    </source>
</evidence>
<dbReference type="RefSeq" id="WP_182808282.1">
    <property type="nucleotide sequence ID" value="NZ_JACJFM010000007.1"/>
</dbReference>
<evidence type="ECO:0000256" key="8">
    <source>
        <dbReference type="ARBA" id="ARBA00034078"/>
    </source>
</evidence>
<keyword evidence="3 9" id="KW-0001">2Fe-2S</keyword>
<feature type="binding site" evidence="9">
    <location>
        <position position="62"/>
    </location>
    <ligand>
        <name>Fe cation</name>
        <dbReference type="ChEBI" id="CHEBI:24875"/>
    </ligand>
</feature>
<comment type="caution">
    <text evidence="13">The sequence shown here is derived from an EMBL/GenBank/DDBJ whole genome shotgun (WGS) entry which is preliminary data.</text>
</comment>
<evidence type="ECO:0000256" key="1">
    <source>
        <dbReference type="ARBA" id="ARBA00006420"/>
    </source>
</evidence>
<keyword evidence="7" id="KW-0535">Nitrogen fixation</keyword>
<feature type="domain" description="NIF system FeS cluster assembly NifU C-terminal" evidence="10">
    <location>
        <begin position="278"/>
        <end position="340"/>
    </location>
</feature>
<keyword evidence="14" id="KW-1185">Reference proteome</keyword>
<dbReference type="GO" id="GO:0005506">
    <property type="term" value="F:iron ion binding"/>
    <property type="evidence" value="ECO:0007669"/>
    <property type="project" value="InterPro"/>
</dbReference>
<dbReference type="Proteomes" id="UP000565262">
    <property type="component" value="Unassembled WGS sequence"/>
</dbReference>
<dbReference type="GO" id="GO:0016226">
    <property type="term" value="P:iron-sulfur cluster assembly"/>
    <property type="evidence" value="ECO:0007669"/>
    <property type="project" value="InterPro"/>
</dbReference>
<organism evidence="13 14">
    <name type="scientific">Oceanospirillum sediminis</name>
    <dbReference type="NCBI Taxonomy" id="2760088"/>
    <lineage>
        <taxon>Bacteria</taxon>
        <taxon>Pseudomonadati</taxon>
        <taxon>Pseudomonadota</taxon>
        <taxon>Gammaproteobacteria</taxon>
        <taxon>Oceanospirillales</taxon>
        <taxon>Oceanospirillaceae</taxon>
        <taxon>Oceanospirillum</taxon>
    </lineage>
</organism>
<feature type="binding site" evidence="9">
    <location>
        <position position="172"/>
    </location>
    <ligand>
        <name>[2Fe-2S] cluster</name>
        <dbReference type="ChEBI" id="CHEBI:190135"/>
    </ligand>
</feature>
<feature type="binding site" evidence="9">
    <location>
        <position position="137"/>
    </location>
    <ligand>
        <name>[2Fe-2S] cluster</name>
        <dbReference type="ChEBI" id="CHEBI:190135"/>
    </ligand>
</feature>
<dbReference type="NCBIfam" id="TIGR02000">
    <property type="entry name" value="NifU_proper"/>
    <property type="match status" value="1"/>
</dbReference>
<dbReference type="Pfam" id="PF01106">
    <property type="entry name" value="NifU"/>
    <property type="match status" value="1"/>
</dbReference>
<comment type="cofactor">
    <cofactor evidence="9">
        <name>Fe cation</name>
        <dbReference type="ChEBI" id="CHEBI:24875"/>
    </cofactor>
    <text evidence="9">Binds 1 Fe cation per subunit.</text>
</comment>
<dbReference type="SUPFAM" id="SSF82649">
    <property type="entry name" value="SufE/NifU"/>
    <property type="match status" value="1"/>
</dbReference>
<keyword evidence="4 9" id="KW-0479">Metal-binding</keyword>
<dbReference type="Gene3D" id="1.10.10.1100">
    <property type="entry name" value="BFD-like [2Fe-2S]-binding domain"/>
    <property type="match status" value="1"/>
</dbReference>
<dbReference type="PIRSF" id="PIRSF000375">
    <property type="entry name" value="NifU"/>
    <property type="match status" value="1"/>
</dbReference>
<evidence type="ECO:0000256" key="5">
    <source>
        <dbReference type="ARBA" id="ARBA00023004"/>
    </source>
</evidence>
<comment type="cofactor">
    <cofactor evidence="9">
        <name>[2Fe-2S] cluster</name>
        <dbReference type="ChEBI" id="CHEBI:190135"/>
    </cofactor>
    <text evidence="9">Binds 1 [2Fe-2S] cluster per subunit.</text>
</comment>
<dbReference type="Pfam" id="PF01592">
    <property type="entry name" value="NifU_N"/>
    <property type="match status" value="1"/>
</dbReference>
<dbReference type="InterPro" id="IPR041854">
    <property type="entry name" value="BFD-like_2Fe2S-bd_dom_sf"/>
</dbReference>
<feature type="domain" description="BFD-like [2Fe-2S]-binding" evidence="12">
    <location>
        <begin position="135"/>
        <end position="184"/>
    </location>
</feature>